<proteinExistence type="predicted"/>
<gene>
    <name evidence="2" type="ORF">SK128_008556</name>
</gene>
<reference evidence="2 3" key="1">
    <citation type="submission" date="2023-11" db="EMBL/GenBank/DDBJ databases">
        <title>Halocaridina rubra genome assembly.</title>
        <authorList>
            <person name="Smith C."/>
        </authorList>
    </citation>
    <scope>NUCLEOTIDE SEQUENCE [LARGE SCALE GENOMIC DNA]</scope>
    <source>
        <strain evidence="2">EP-1</strain>
        <tissue evidence="2">Whole</tissue>
    </source>
</reference>
<evidence type="ECO:0000313" key="2">
    <source>
        <dbReference type="EMBL" id="KAK7085017.1"/>
    </source>
</evidence>
<keyword evidence="3" id="KW-1185">Reference proteome</keyword>
<dbReference type="Pfam" id="PF16033">
    <property type="entry name" value="DUF4789"/>
    <property type="match status" value="1"/>
</dbReference>
<comment type="caution">
    <text evidence="2">The sequence shown here is derived from an EMBL/GenBank/DDBJ whole genome shotgun (WGS) entry which is preliminary data.</text>
</comment>
<dbReference type="EMBL" id="JAXCGZ010001923">
    <property type="protein sequence ID" value="KAK7085017.1"/>
    <property type="molecule type" value="Genomic_DNA"/>
</dbReference>
<feature type="domain" description="DUF4789" evidence="1">
    <location>
        <begin position="127"/>
        <end position="216"/>
    </location>
</feature>
<accession>A0AAN8XIK7</accession>
<dbReference type="PANTHER" id="PTHR21177">
    <property type="entry name" value="IP06524P-RELATED"/>
    <property type="match status" value="1"/>
</dbReference>
<dbReference type="InterPro" id="IPR031993">
    <property type="entry name" value="DUF4789"/>
</dbReference>
<organism evidence="2 3">
    <name type="scientific">Halocaridina rubra</name>
    <name type="common">Hawaiian red shrimp</name>
    <dbReference type="NCBI Taxonomy" id="373956"/>
    <lineage>
        <taxon>Eukaryota</taxon>
        <taxon>Metazoa</taxon>
        <taxon>Ecdysozoa</taxon>
        <taxon>Arthropoda</taxon>
        <taxon>Crustacea</taxon>
        <taxon>Multicrustacea</taxon>
        <taxon>Malacostraca</taxon>
        <taxon>Eumalacostraca</taxon>
        <taxon>Eucarida</taxon>
        <taxon>Decapoda</taxon>
        <taxon>Pleocyemata</taxon>
        <taxon>Caridea</taxon>
        <taxon>Atyoidea</taxon>
        <taxon>Atyidae</taxon>
        <taxon>Halocaridina</taxon>
    </lineage>
</organism>
<evidence type="ECO:0000259" key="1">
    <source>
        <dbReference type="Pfam" id="PF16033"/>
    </source>
</evidence>
<protein>
    <recommendedName>
        <fullName evidence="1">DUF4789 domain-containing protein</fullName>
    </recommendedName>
</protein>
<sequence length="395" mass="43080">MLLVLTNETTYNWSQILRFNVPFFNASACVEILNRKCVKVATVLDYVFCFSGVDLPGDNCPRDQVRLQERCLPLLESVPPCSPPQWVILGTPVNRPQGICGARLCGRGRVFLVSDQLCHDVREPGLCPSDRRLYVTAFGSPVCDCYEGEFPDRNGVCHPIHTQGPCPPGQIWSTGDDAPGIYCQSAPCLPLEESTAPITIPFDDNKCYKIGTRGPCPRNQILGFSISRRKAVCTTLRAAGYEEPEDEARLLDELYPRFAPPRYTANVNWVFVNRITKRQIGNVVSDPVIPDLSLNLNPTPGTILETPLLTQCRPGAATDANFKCRDIILGPNVDTTARGVHAPPVPPTPGCPSTLCYNDMAQCVSCDQAVVDTCSLSLSLNLPQNSCQAIAAGLG</sequence>
<dbReference type="Proteomes" id="UP001381693">
    <property type="component" value="Unassembled WGS sequence"/>
</dbReference>
<evidence type="ECO:0000313" key="3">
    <source>
        <dbReference type="Proteomes" id="UP001381693"/>
    </source>
</evidence>
<dbReference type="AlphaFoldDB" id="A0AAN8XIK7"/>
<name>A0AAN8XIK7_HALRR</name>
<dbReference type="PANTHER" id="PTHR21177:SF7">
    <property type="entry name" value="GH11627P"/>
    <property type="match status" value="1"/>
</dbReference>